<gene>
    <name evidence="1" type="ORF">SAMN04488526_0442</name>
</gene>
<dbReference type="OrthoDB" id="7916272at2"/>
<name>A0A1H7GPQ8_9RHOB</name>
<dbReference type="STRING" id="188906.SAMN04488526_0442"/>
<evidence type="ECO:0000313" key="1">
    <source>
        <dbReference type="EMBL" id="SEK38570.1"/>
    </source>
</evidence>
<keyword evidence="2" id="KW-1185">Reference proteome</keyword>
<dbReference type="RefSeq" id="WP_092759346.1">
    <property type="nucleotide sequence ID" value="NZ_FNZQ01000001.1"/>
</dbReference>
<sequence>MYDPFKNRIPEATGPASDILPVLPADETDLPQVAAALYIETGGALSIVTASNEIRTIIVGDLSVLPVRARRVRATGTTATGIHALFIA</sequence>
<evidence type="ECO:0000313" key="2">
    <source>
        <dbReference type="Proteomes" id="UP000199283"/>
    </source>
</evidence>
<dbReference type="Proteomes" id="UP000199283">
    <property type="component" value="Unassembled WGS sequence"/>
</dbReference>
<dbReference type="AlphaFoldDB" id="A0A1H7GPQ8"/>
<organism evidence="1 2">
    <name type="scientific">Jannaschia helgolandensis</name>
    <dbReference type="NCBI Taxonomy" id="188906"/>
    <lineage>
        <taxon>Bacteria</taxon>
        <taxon>Pseudomonadati</taxon>
        <taxon>Pseudomonadota</taxon>
        <taxon>Alphaproteobacteria</taxon>
        <taxon>Rhodobacterales</taxon>
        <taxon>Roseobacteraceae</taxon>
        <taxon>Jannaschia</taxon>
    </lineage>
</organism>
<proteinExistence type="predicted"/>
<reference evidence="1 2" key="1">
    <citation type="submission" date="2016-10" db="EMBL/GenBank/DDBJ databases">
        <authorList>
            <person name="de Groot N.N."/>
        </authorList>
    </citation>
    <scope>NUCLEOTIDE SEQUENCE [LARGE SCALE GENOMIC DNA]</scope>
    <source>
        <strain evidence="1 2">DSM 14858</strain>
    </source>
</reference>
<dbReference type="EMBL" id="FNZQ01000001">
    <property type="protein sequence ID" value="SEK38570.1"/>
    <property type="molecule type" value="Genomic_DNA"/>
</dbReference>
<protein>
    <submittedName>
        <fullName evidence="1">Uncharacterized protein</fullName>
    </submittedName>
</protein>
<accession>A0A1H7GPQ8</accession>